<dbReference type="EMBL" id="CM044704">
    <property type="protein sequence ID" value="KAI5665787.1"/>
    <property type="molecule type" value="Genomic_DNA"/>
</dbReference>
<comment type="caution">
    <text evidence="1">The sequence shown here is derived from an EMBL/GenBank/DDBJ whole genome shotgun (WGS) entry which is preliminary data.</text>
</comment>
<evidence type="ECO:0000313" key="2">
    <source>
        <dbReference type="Proteomes" id="UP001060085"/>
    </source>
</evidence>
<name>A0ACC0AXP0_CATRO</name>
<proteinExistence type="predicted"/>
<dbReference type="Proteomes" id="UP001060085">
    <property type="component" value="Linkage Group LG04"/>
</dbReference>
<protein>
    <submittedName>
        <fullName evidence="1">Uncharacterized protein</fullName>
    </submittedName>
</protein>
<evidence type="ECO:0000313" key="1">
    <source>
        <dbReference type="EMBL" id="KAI5665787.1"/>
    </source>
</evidence>
<organism evidence="1 2">
    <name type="scientific">Catharanthus roseus</name>
    <name type="common">Madagascar periwinkle</name>
    <name type="synonym">Vinca rosea</name>
    <dbReference type="NCBI Taxonomy" id="4058"/>
    <lineage>
        <taxon>Eukaryota</taxon>
        <taxon>Viridiplantae</taxon>
        <taxon>Streptophyta</taxon>
        <taxon>Embryophyta</taxon>
        <taxon>Tracheophyta</taxon>
        <taxon>Spermatophyta</taxon>
        <taxon>Magnoliopsida</taxon>
        <taxon>eudicotyledons</taxon>
        <taxon>Gunneridae</taxon>
        <taxon>Pentapetalae</taxon>
        <taxon>asterids</taxon>
        <taxon>lamiids</taxon>
        <taxon>Gentianales</taxon>
        <taxon>Apocynaceae</taxon>
        <taxon>Rauvolfioideae</taxon>
        <taxon>Vinceae</taxon>
        <taxon>Catharanthinae</taxon>
        <taxon>Catharanthus</taxon>
    </lineage>
</organism>
<reference evidence="2" key="1">
    <citation type="journal article" date="2023" name="Nat. Plants">
        <title>Single-cell RNA sequencing provides a high-resolution roadmap for understanding the multicellular compartmentation of specialized metabolism.</title>
        <authorList>
            <person name="Sun S."/>
            <person name="Shen X."/>
            <person name="Li Y."/>
            <person name="Li Y."/>
            <person name="Wang S."/>
            <person name="Li R."/>
            <person name="Zhang H."/>
            <person name="Shen G."/>
            <person name="Guo B."/>
            <person name="Wei J."/>
            <person name="Xu J."/>
            <person name="St-Pierre B."/>
            <person name="Chen S."/>
            <person name="Sun C."/>
        </authorList>
    </citation>
    <scope>NUCLEOTIDE SEQUENCE [LARGE SCALE GENOMIC DNA]</scope>
</reference>
<sequence>MVVPPMNATSSAAAIDPAHHSFWQWNSPLPYLFGSFGIMIVLIAMALIILACSLNKSSSTNDPPDDDLEAADKYTKSENPSATVSLPQILVIMAGNDKPTCLALPTTSSLPTYPDHLV</sequence>
<keyword evidence="2" id="KW-1185">Reference proteome</keyword>
<accession>A0ACC0AXP0</accession>
<gene>
    <name evidence="1" type="ORF">M9H77_15640</name>
</gene>